<dbReference type="EMBL" id="CALTRL010002399">
    <property type="protein sequence ID" value="CAH7675684.1"/>
    <property type="molecule type" value="Genomic_DNA"/>
</dbReference>
<feature type="compositionally biased region" description="Low complexity" evidence="1">
    <location>
        <begin position="271"/>
        <end position="282"/>
    </location>
</feature>
<accession>A0AAV0B1I8</accession>
<protein>
    <recommendedName>
        <fullName evidence="4">SURP motif domain-containing protein</fullName>
    </recommendedName>
</protein>
<dbReference type="AlphaFoldDB" id="A0AAV0B1I8"/>
<name>A0AAV0B1I8_PHAPC</name>
<organism evidence="2 3">
    <name type="scientific">Phakopsora pachyrhizi</name>
    <name type="common">Asian soybean rust disease fungus</name>
    <dbReference type="NCBI Taxonomy" id="170000"/>
    <lineage>
        <taxon>Eukaryota</taxon>
        <taxon>Fungi</taxon>
        <taxon>Dikarya</taxon>
        <taxon>Basidiomycota</taxon>
        <taxon>Pucciniomycotina</taxon>
        <taxon>Pucciniomycetes</taxon>
        <taxon>Pucciniales</taxon>
        <taxon>Phakopsoraceae</taxon>
        <taxon>Phakopsora</taxon>
    </lineage>
</organism>
<feature type="region of interest" description="Disordered" evidence="1">
    <location>
        <begin position="105"/>
        <end position="143"/>
    </location>
</feature>
<feature type="compositionally biased region" description="Polar residues" evidence="1">
    <location>
        <begin position="300"/>
        <end position="315"/>
    </location>
</feature>
<sequence length="368" mass="41728">MNDVLRGLISVEALEAELCDDQELARLAESRSDQVEGGRLIRLGETTVKAEDTGTWVDRYDARLLLSPPHSTSFQLPRIVTPPPISPTGYSDLPSDHEEMFYFEPEERDQIAQKKQRRKRDDEASRRIKMREEEDRQHEEEIRLSKIPPAEQISLMSRTLAALRASPAPSMLEIRILTNHGNDSRFSSFLRRDGKWREYWDNMKSGLIETDSIPFAPQSSPQLVASTPKTLMGLADYGESSEEDADDDRADGRSDSDETDRPGNEPDHSVSSKPIEPSSKSSLDNQPPDLLPRGSDHSPDTNPSSCDNTTQQRNNETLDDILLSFQDEKTQKAVEPEEILKRQERARQWAKRRKIIATSQTSKESTQV</sequence>
<feature type="compositionally biased region" description="Basic and acidic residues" evidence="1">
    <location>
        <begin position="250"/>
        <end position="270"/>
    </location>
</feature>
<feature type="compositionally biased region" description="Acidic residues" evidence="1">
    <location>
        <begin position="239"/>
        <end position="249"/>
    </location>
</feature>
<evidence type="ECO:0008006" key="4">
    <source>
        <dbReference type="Google" id="ProtNLM"/>
    </source>
</evidence>
<proteinExistence type="predicted"/>
<evidence type="ECO:0000313" key="3">
    <source>
        <dbReference type="Proteomes" id="UP001153365"/>
    </source>
</evidence>
<evidence type="ECO:0000313" key="2">
    <source>
        <dbReference type="EMBL" id="CAH7675684.1"/>
    </source>
</evidence>
<reference evidence="2" key="1">
    <citation type="submission" date="2022-06" db="EMBL/GenBank/DDBJ databases">
        <authorList>
            <consortium name="SYNGENTA / RWTH Aachen University"/>
        </authorList>
    </citation>
    <scope>NUCLEOTIDE SEQUENCE</scope>
</reference>
<dbReference type="Proteomes" id="UP001153365">
    <property type="component" value="Unassembled WGS sequence"/>
</dbReference>
<feature type="region of interest" description="Disordered" evidence="1">
    <location>
        <begin position="238"/>
        <end position="318"/>
    </location>
</feature>
<evidence type="ECO:0000256" key="1">
    <source>
        <dbReference type="SAM" id="MobiDB-lite"/>
    </source>
</evidence>
<gene>
    <name evidence="2" type="ORF">PPACK8108_LOCUS10710</name>
</gene>
<comment type="caution">
    <text evidence="2">The sequence shown here is derived from an EMBL/GenBank/DDBJ whole genome shotgun (WGS) entry which is preliminary data.</text>
</comment>
<keyword evidence="3" id="KW-1185">Reference proteome</keyword>
<feature type="compositionally biased region" description="Basic and acidic residues" evidence="1">
    <location>
        <begin position="119"/>
        <end position="143"/>
    </location>
</feature>